<proteinExistence type="predicted"/>
<dbReference type="GO" id="GO:0005886">
    <property type="term" value="C:plasma membrane"/>
    <property type="evidence" value="ECO:0007669"/>
    <property type="project" value="InterPro"/>
</dbReference>
<evidence type="ECO:0000256" key="1">
    <source>
        <dbReference type="ARBA" id="ARBA00022475"/>
    </source>
</evidence>
<evidence type="ECO:0000313" key="7">
    <source>
        <dbReference type="EMBL" id="ASK27712.1"/>
    </source>
</evidence>
<keyword evidence="8" id="KW-1185">Reference proteome</keyword>
<reference evidence="7 8" key="1">
    <citation type="submission" date="2017-06" db="EMBL/GenBank/DDBJ databases">
        <title>Neisseria chenwenguii sp. nov., isolated from the intestinal contents of Tibetan Plateau Pika in Yushu, Qinghai Province, China.</title>
        <authorList>
            <person name="Zhang G."/>
        </authorList>
    </citation>
    <scope>NUCLEOTIDE SEQUENCE [LARGE SCALE GENOMIC DNA]</scope>
    <source>
        <strain evidence="7 8">10023</strain>
    </source>
</reference>
<gene>
    <name evidence="7" type="ORF">BG910_08145</name>
</gene>
<dbReference type="EMBL" id="CP022278">
    <property type="protein sequence ID" value="ASK27712.1"/>
    <property type="molecule type" value="Genomic_DNA"/>
</dbReference>
<evidence type="ECO:0000256" key="2">
    <source>
        <dbReference type="ARBA" id="ARBA00022692"/>
    </source>
</evidence>
<accession>A0A220S2P6</accession>
<dbReference type="KEGG" id="nei:BG910_08145"/>
<feature type="transmembrane region" description="Helical" evidence="5">
    <location>
        <begin position="42"/>
        <end position="65"/>
    </location>
</feature>
<dbReference type="Proteomes" id="UP000198238">
    <property type="component" value="Chromosome"/>
</dbReference>
<dbReference type="Pfam" id="PF06305">
    <property type="entry name" value="LapA_dom"/>
    <property type="match status" value="1"/>
</dbReference>
<keyword evidence="3 5" id="KW-1133">Transmembrane helix</keyword>
<evidence type="ECO:0000259" key="6">
    <source>
        <dbReference type="Pfam" id="PF06305"/>
    </source>
</evidence>
<evidence type="ECO:0000256" key="3">
    <source>
        <dbReference type="ARBA" id="ARBA00022989"/>
    </source>
</evidence>
<name>A0A220S2P6_9NEIS</name>
<dbReference type="AlphaFoldDB" id="A0A220S2P6"/>
<organism evidence="7 8">
    <name type="scientific">Neisseria chenwenguii</name>
    <dbReference type="NCBI Taxonomy" id="1853278"/>
    <lineage>
        <taxon>Bacteria</taxon>
        <taxon>Pseudomonadati</taxon>
        <taxon>Pseudomonadota</taxon>
        <taxon>Betaproteobacteria</taxon>
        <taxon>Neisseriales</taxon>
        <taxon>Neisseriaceae</taxon>
        <taxon>Neisseria</taxon>
    </lineage>
</organism>
<dbReference type="InterPro" id="IPR010445">
    <property type="entry name" value="LapA_dom"/>
</dbReference>
<protein>
    <recommendedName>
        <fullName evidence="6">Lipopolysaccharide assembly protein A domain-containing protein</fullName>
    </recommendedName>
</protein>
<evidence type="ECO:0000256" key="4">
    <source>
        <dbReference type="ARBA" id="ARBA00023136"/>
    </source>
</evidence>
<keyword evidence="4 5" id="KW-0472">Membrane</keyword>
<keyword evidence="2 5" id="KW-0812">Transmembrane</keyword>
<sequence length="106" mass="11748">MKIISLVIKIVILLVFLLLAIANIHMVDFNYLPGQKVNTPLIIVLFGAFVIGVAFGMFALFVRLLGLRAENNRLRAEVKKNARFTQAAQMVAQNSPVPSENTKPKV</sequence>
<keyword evidence="1" id="KW-1003">Cell membrane</keyword>
<feature type="domain" description="Lipopolysaccharide assembly protein A" evidence="6">
    <location>
        <begin position="23"/>
        <end position="80"/>
    </location>
</feature>
<evidence type="ECO:0000313" key="8">
    <source>
        <dbReference type="Proteomes" id="UP000198238"/>
    </source>
</evidence>
<evidence type="ECO:0000256" key="5">
    <source>
        <dbReference type="SAM" id="Phobius"/>
    </source>
</evidence>
<dbReference type="RefSeq" id="WP_089036407.1">
    <property type="nucleotide sequence ID" value="NZ_CP022278.1"/>
</dbReference>